<dbReference type="GeneID" id="37266922"/>
<feature type="region of interest" description="Disordered" evidence="1">
    <location>
        <begin position="42"/>
        <end position="68"/>
    </location>
</feature>
<accession>A0A316ZFI8</accession>
<dbReference type="RefSeq" id="XP_025600789.1">
    <property type="nucleotide sequence ID" value="XM_025739376.1"/>
</dbReference>
<evidence type="ECO:0000256" key="1">
    <source>
        <dbReference type="SAM" id="MobiDB-lite"/>
    </source>
</evidence>
<evidence type="ECO:0000313" key="3">
    <source>
        <dbReference type="Proteomes" id="UP000245946"/>
    </source>
</evidence>
<name>A0A316ZFI8_9BASI</name>
<proteinExistence type="predicted"/>
<dbReference type="Proteomes" id="UP000245946">
    <property type="component" value="Unassembled WGS sequence"/>
</dbReference>
<protein>
    <submittedName>
        <fullName evidence="2">Uncharacterized protein</fullName>
    </submittedName>
</protein>
<dbReference type="EMBL" id="KZ819285">
    <property type="protein sequence ID" value="PWO00511.1"/>
    <property type="molecule type" value="Genomic_DNA"/>
</dbReference>
<sequence>MQLQAPGLGSSMTHCASTSLPPVPAPACRYDAARLAAMSWPSLAGRGDPGPRDARDGNLGPASMPFAHRRPKGCMQGFGSGQDLRSPDAEMACSGLRNTGPHAVKQPVPGGSRQRVLAPRGTRFRARPAPSGLFLATSLANLSPLCRRHCEAYPTEDAHLQPTACWVPRRATCS</sequence>
<gene>
    <name evidence="2" type="ORF">FA09DRAFT_188522</name>
</gene>
<evidence type="ECO:0000313" key="2">
    <source>
        <dbReference type="EMBL" id="PWO00511.1"/>
    </source>
</evidence>
<organism evidence="2 3">
    <name type="scientific">Tilletiopsis washingtonensis</name>
    <dbReference type="NCBI Taxonomy" id="58919"/>
    <lineage>
        <taxon>Eukaryota</taxon>
        <taxon>Fungi</taxon>
        <taxon>Dikarya</taxon>
        <taxon>Basidiomycota</taxon>
        <taxon>Ustilaginomycotina</taxon>
        <taxon>Exobasidiomycetes</taxon>
        <taxon>Entylomatales</taxon>
        <taxon>Entylomatales incertae sedis</taxon>
        <taxon>Tilletiopsis</taxon>
    </lineage>
</organism>
<dbReference type="AlphaFoldDB" id="A0A316ZFI8"/>
<keyword evidence="3" id="KW-1185">Reference proteome</keyword>
<reference evidence="2 3" key="1">
    <citation type="journal article" date="2018" name="Mol. Biol. Evol.">
        <title>Broad Genomic Sampling Reveals a Smut Pathogenic Ancestry of the Fungal Clade Ustilaginomycotina.</title>
        <authorList>
            <person name="Kijpornyongpan T."/>
            <person name="Mondo S.J."/>
            <person name="Barry K."/>
            <person name="Sandor L."/>
            <person name="Lee J."/>
            <person name="Lipzen A."/>
            <person name="Pangilinan J."/>
            <person name="LaButti K."/>
            <person name="Hainaut M."/>
            <person name="Henrissat B."/>
            <person name="Grigoriev I.V."/>
            <person name="Spatafora J.W."/>
            <person name="Aime M.C."/>
        </authorList>
    </citation>
    <scope>NUCLEOTIDE SEQUENCE [LARGE SCALE GENOMIC DNA]</scope>
    <source>
        <strain evidence="2 3">MCA 4186</strain>
    </source>
</reference>